<organism evidence="7">
    <name type="scientific">Pantoea sp. BJ2</name>
    <dbReference type="NCBI Taxonomy" id="3141322"/>
    <lineage>
        <taxon>Bacteria</taxon>
        <taxon>Pseudomonadati</taxon>
        <taxon>Pseudomonadota</taxon>
        <taxon>Gammaproteobacteria</taxon>
        <taxon>Enterobacterales</taxon>
        <taxon>Erwiniaceae</taxon>
        <taxon>Pantoea</taxon>
    </lineage>
</organism>
<feature type="region of interest" description="Disordered" evidence="6">
    <location>
        <begin position="19"/>
        <end position="51"/>
    </location>
</feature>
<dbReference type="RefSeq" id="WP_350262619.1">
    <property type="nucleotide sequence ID" value="NZ_CP158294.1"/>
</dbReference>
<dbReference type="Pfam" id="PF06511">
    <property type="entry name" value="T3SS_TC"/>
    <property type="match status" value="1"/>
</dbReference>
<evidence type="ECO:0000256" key="5">
    <source>
        <dbReference type="ARBA" id="ARBA00023054"/>
    </source>
</evidence>
<comment type="subcellular location">
    <subcellularLocation>
        <location evidence="1">Secreted</location>
    </subcellularLocation>
</comment>
<evidence type="ECO:0000313" key="7">
    <source>
        <dbReference type="EMBL" id="XBV47574.1"/>
    </source>
</evidence>
<dbReference type="InterPro" id="IPR036708">
    <property type="entry name" value="BipD-like_sf"/>
</dbReference>
<evidence type="ECO:0000256" key="2">
    <source>
        <dbReference type="ARBA" id="ARBA00007741"/>
    </source>
</evidence>
<evidence type="ECO:0000256" key="1">
    <source>
        <dbReference type="ARBA" id="ARBA00004613"/>
    </source>
</evidence>
<name>A0AAU7U3Y9_9GAMM</name>
<accession>A0AAU7U3Y9</accession>
<dbReference type="AlphaFoldDB" id="A0AAU7U3Y9"/>
<dbReference type="GO" id="GO:0005576">
    <property type="term" value="C:extracellular region"/>
    <property type="evidence" value="ECO:0007669"/>
    <property type="project" value="UniProtKB-SubCell"/>
</dbReference>
<gene>
    <name evidence="7" type="ORF">AAF463_24965</name>
</gene>
<keyword evidence="7" id="KW-0614">Plasmid</keyword>
<dbReference type="Gene3D" id="1.20.1710.10">
    <property type="entry name" value="IpaD-like"/>
    <property type="match status" value="1"/>
</dbReference>
<reference evidence="7" key="1">
    <citation type="submission" date="2024-06" db="EMBL/GenBank/DDBJ databases">
        <title>Multiomics insights into the TNT degradation mechanism by Pantoea sp. BJ2 isolated from an ammunition destruction site.</title>
        <authorList>
            <person name="Luo J."/>
        </authorList>
    </citation>
    <scope>NUCLEOTIDE SEQUENCE</scope>
    <source>
        <strain evidence="7">BJ2</strain>
        <plasmid evidence="7">plasmindB</plasmid>
    </source>
</reference>
<evidence type="ECO:0000256" key="3">
    <source>
        <dbReference type="ARBA" id="ARBA00022525"/>
    </source>
</evidence>
<dbReference type="InterPro" id="IPR009483">
    <property type="entry name" value="IpaD/BipD/SipD"/>
</dbReference>
<dbReference type="EMBL" id="CP158294">
    <property type="protein sequence ID" value="XBV47574.1"/>
    <property type="molecule type" value="Genomic_DNA"/>
</dbReference>
<proteinExistence type="inferred from homology"/>
<sequence>MQVVNTFTTSSSYIVKPSEIDNQEASPENKESLTVAEENTAVESPAHRGSAKRFDAAARLKELFDKVYARLVDVADKAQSEPMLLAMLEQNESIVFKREILKRFKDEDHASDRNLITQFKQKIQETAEESEYHALKNLHYSTSSDMSDQDIADAISQLIDEMQKNFLDPFMSATQKMTAWYETLSKLNELVTQYTKPGKDPNEVEINAKALMDAMDKMMSAFGDTTLFEGKSADEAKAWCEKMGVGKVVGNKVVIDTSGFQSFKQMAANLLGNSSDKKLSMTEWNNFKSSMDTFLQREQGRVNKIFSQLEYYNKLLTNVREVLAEFITKVTETAMRFVHI</sequence>
<keyword evidence="4" id="KW-0843">Virulence</keyword>
<dbReference type="SUPFAM" id="SSF140693">
    <property type="entry name" value="IpaD-like"/>
    <property type="match status" value="1"/>
</dbReference>
<keyword evidence="3" id="KW-0964">Secreted</keyword>
<protein>
    <submittedName>
        <fullName evidence="7">IpaD/SipD/SspD family type III secretion system needle tip protein</fullName>
    </submittedName>
</protein>
<evidence type="ECO:0000256" key="4">
    <source>
        <dbReference type="ARBA" id="ARBA00023026"/>
    </source>
</evidence>
<keyword evidence="5" id="KW-0175">Coiled coil</keyword>
<evidence type="ECO:0000256" key="6">
    <source>
        <dbReference type="SAM" id="MobiDB-lite"/>
    </source>
</evidence>
<geneLocation type="plasmid" evidence="7">
    <name>plasmindB</name>
</geneLocation>
<comment type="similarity">
    <text evidence="2">Belongs to the invasin protein D family.</text>
</comment>